<protein>
    <submittedName>
        <fullName evidence="3">50S ribosome-binding GTPase</fullName>
    </submittedName>
</protein>
<evidence type="ECO:0000256" key="1">
    <source>
        <dbReference type="SAM" id="MobiDB-lite"/>
    </source>
</evidence>
<dbReference type="Pfam" id="PF01926">
    <property type="entry name" value="MMR_HSR1"/>
    <property type="match status" value="1"/>
</dbReference>
<dbReference type="PROSITE" id="PS51709">
    <property type="entry name" value="G_TRME"/>
    <property type="match status" value="1"/>
</dbReference>
<feature type="domain" description="TrmE-type G" evidence="2">
    <location>
        <begin position="170"/>
        <end position="316"/>
    </location>
</feature>
<dbReference type="InterPro" id="IPR027368">
    <property type="entry name" value="MnmE_dom2"/>
</dbReference>
<dbReference type="InterPro" id="IPR027266">
    <property type="entry name" value="TrmE/GcvT-like"/>
</dbReference>
<organism evidence="3 4">
    <name type="scientific">Thermogemmata fonticola</name>
    <dbReference type="NCBI Taxonomy" id="2755323"/>
    <lineage>
        <taxon>Bacteria</taxon>
        <taxon>Pseudomonadati</taxon>
        <taxon>Planctomycetota</taxon>
        <taxon>Planctomycetia</taxon>
        <taxon>Gemmatales</taxon>
        <taxon>Gemmataceae</taxon>
        <taxon>Thermogemmata</taxon>
    </lineage>
</organism>
<dbReference type="InterPro" id="IPR027417">
    <property type="entry name" value="P-loop_NTPase"/>
</dbReference>
<dbReference type="InterPro" id="IPR006073">
    <property type="entry name" value="GTP-bd"/>
</dbReference>
<dbReference type="SUPFAM" id="SSF52540">
    <property type="entry name" value="P-loop containing nucleoside triphosphate hydrolases"/>
    <property type="match status" value="1"/>
</dbReference>
<gene>
    <name evidence="3" type="ORF">H0921_15635</name>
</gene>
<sequence>MASVEAEATTVCVLTPPAPAAVATLALRGPQAWSLTRRFFRPVGQTSLPSSPPLYRCYFGHWGLSLKDEVIVAVTAADTVEIHCHGGVRLVRCLVEELQAAGAVEVDALEEHPLLHLLAHAPTRRVAALLLDQWQGACAQALRQVIEKQDSGTLATLARYAPLAEHLMTPWRVAIVGPPNAGKSSLLNALAGFPRAIVSPIPGTTRDAVTVTLAFDGWPIQLIDTAGLRETSDALEAAGIARTRSWLSQADLVLWVADAASGDGLEAELPPQALLVANKCDLLAEDAVLPPHAWRISVRTGAGLEALCAGILNRLVPDPPPPGAPVPFTPLLAKAVLQAWDDWQQGDPAAACARLRQILPAAEPPCLSFPRLPTTPGARSSPNPLPQAAPLPQTPAGPDTVACPCQTVQCPGLHAESGPTAEQSLPAPAKTEYPYPRS</sequence>
<dbReference type="EMBL" id="JACEFB010000016">
    <property type="protein sequence ID" value="MBA2227590.1"/>
    <property type="molecule type" value="Genomic_DNA"/>
</dbReference>
<dbReference type="Gene3D" id="3.40.50.300">
    <property type="entry name" value="P-loop containing nucleotide triphosphate hydrolases"/>
    <property type="match status" value="1"/>
</dbReference>
<dbReference type="InterPro" id="IPR005225">
    <property type="entry name" value="Small_GTP-bd"/>
</dbReference>
<dbReference type="PANTHER" id="PTHR42714">
    <property type="entry name" value="TRNA MODIFICATION GTPASE GTPBP3"/>
    <property type="match status" value="1"/>
</dbReference>
<dbReference type="Gene3D" id="3.30.1360.120">
    <property type="entry name" value="Probable tRNA modification gtpase trme, domain 1"/>
    <property type="match status" value="1"/>
</dbReference>
<evidence type="ECO:0000313" key="3">
    <source>
        <dbReference type="EMBL" id="MBA2227590.1"/>
    </source>
</evidence>
<evidence type="ECO:0000259" key="2">
    <source>
        <dbReference type="PROSITE" id="PS51709"/>
    </source>
</evidence>
<dbReference type="Gene3D" id="1.20.120.430">
    <property type="entry name" value="tRNA modification GTPase MnmE domain 2"/>
    <property type="match status" value="1"/>
</dbReference>
<feature type="compositionally biased region" description="Pro residues" evidence="1">
    <location>
        <begin position="383"/>
        <end position="395"/>
    </location>
</feature>
<dbReference type="InterPro" id="IPR031168">
    <property type="entry name" value="G_TrmE"/>
</dbReference>
<dbReference type="PRINTS" id="PR00326">
    <property type="entry name" value="GTP1OBG"/>
</dbReference>
<evidence type="ECO:0000313" key="4">
    <source>
        <dbReference type="Proteomes" id="UP000542342"/>
    </source>
</evidence>
<dbReference type="Proteomes" id="UP000542342">
    <property type="component" value="Unassembled WGS sequence"/>
</dbReference>
<dbReference type="PANTHER" id="PTHR42714:SF2">
    <property type="entry name" value="TRNA MODIFICATION GTPASE GTPBP3, MITOCHONDRIAL"/>
    <property type="match status" value="1"/>
</dbReference>
<dbReference type="AlphaFoldDB" id="A0A7V8VGQ9"/>
<dbReference type="CDD" id="cd04164">
    <property type="entry name" value="trmE"/>
    <property type="match status" value="1"/>
</dbReference>
<dbReference type="GO" id="GO:0005525">
    <property type="term" value="F:GTP binding"/>
    <property type="evidence" value="ECO:0007669"/>
    <property type="project" value="InterPro"/>
</dbReference>
<keyword evidence="4" id="KW-1185">Reference proteome</keyword>
<dbReference type="GO" id="GO:0005737">
    <property type="term" value="C:cytoplasm"/>
    <property type="evidence" value="ECO:0007669"/>
    <property type="project" value="TreeGrafter"/>
</dbReference>
<comment type="caution">
    <text evidence="3">The sequence shown here is derived from an EMBL/GenBank/DDBJ whole genome shotgun (WGS) entry which is preliminary data.</text>
</comment>
<reference evidence="3 4" key="1">
    <citation type="submission" date="2020-07" db="EMBL/GenBank/DDBJ databases">
        <title>Thermogemmata thermophila gen. nov., sp. nov., a novel moderate thermophilic planctomycete from a Kamchatka hot spring.</title>
        <authorList>
            <person name="Elcheninov A.G."/>
            <person name="Podosokorskaya O.A."/>
            <person name="Kovaleva O.L."/>
            <person name="Novikov A."/>
            <person name="Bonch-Osmolovskaya E.A."/>
            <person name="Toshchakov S.V."/>
            <person name="Kublanov I.V."/>
        </authorList>
    </citation>
    <scope>NUCLEOTIDE SEQUENCE [LARGE SCALE GENOMIC DNA]</scope>
    <source>
        <strain evidence="3 4">2918</strain>
    </source>
</reference>
<dbReference type="GO" id="GO:0030488">
    <property type="term" value="P:tRNA methylation"/>
    <property type="evidence" value="ECO:0007669"/>
    <property type="project" value="TreeGrafter"/>
</dbReference>
<accession>A0A7V8VGQ9</accession>
<dbReference type="GO" id="GO:0002098">
    <property type="term" value="P:tRNA wobble uridine modification"/>
    <property type="evidence" value="ECO:0007669"/>
    <property type="project" value="TreeGrafter"/>
</dbReference>
<proteinExistence type="predicted"/>
<dbReference type="SUPFAM" id="SSF103025">
    <property type="entry name" value="Folate-binding domain"/>
    <property type="match status" value="1"/>
</dbReference>
<dbReference type="NCBIfam" id="TIGR00231">
    <property type="entry name" value="small_GTP"/>
    <property type="match status" value="1"/>
</dbReference>
<feature type="region of interest" description="Disordered" evidence="1">
    <location>
        <begin position="369"/>
        <end position="438"/>
    </location>
</feature>
<name>A0A7V8VGQ9_9BACT</name>